<keyword evidence="1" id="KW-1133">Transmembrane helix</keyword>
<evidence type="ECO:0000313" key="3">
    <source>
        <dbReference type="Proteomes" id="UP000015106"/>
    </source>
</evidence>
<keyword evidence="1" id="KW-0812">Transmembrane</keyword>
<proteinExistence type="predicted"/>
<protein>
    <submittedName>
        <fullName evidence="2">Uncharacterized protein</fullName>
    </submittedName>
</protein>
<keyword evidence="1" id="KW-0472">Membrane</keyword>
<dbReference type="PANTHER" id="PTHR31170:SF18">
    <property type="entry name" value="(WILD MALAYSIAN BANANA) HYPOTHETICAL PROTEIN"/>
    <property type="match status" value="1"/>
</dbReference>
<dbReference type="Gramene" id="TuG1812G0200005613.01.T01">
    <property type="protein sequence ID" value="TuG1812G0200005613.01.T01.cds281503"/>
    <property type="gene ID" value="TuG1812G0200005613.01"/>
</dbReference>
<reference evidence="2" key="3">
    <citation type="submission" date="2022-06" db="UniProtKB">
        <authorList>
            <consortium name="EnsemblPlants"/>
        </authorList>
    </citation>
    <scope>IDENTIFICATION</scope>
</reference>
<keyword evidence="3" id="KW-1185">Reference proteome</keyword>
<evidence type="ECO:0000313" key="2">
    <source>
        <dbReference type="EnsemblPlants" id="TuG1812G0200005613.01.T01.cds281503"/>
    </source>
</evidence>
<dbReference type="InterPro" id="IPR004158">
    <property type="entry name" value="DUF247_pln"/>
</dbReference>
<feature type="transmembrane region" description="Helical" evidence="1">
    <location>
        <begin position="220"/>
        <end position="243"/>
    </location>
</feature>
<accession>A0A8R7PLA3</accession>
<reference evidence="3" key="1">
    <citation type="journal article" date="2013" name="Nature">
        <title>Draft genome of the wheat A-genome progenitor Triticum urartu.</title>
        <authorList>
            <person name="Ling H.Q."/>
            <person name="Zhao S."/>
            <person name="Liu D."/>
            <person name="Wang J."/>
            <person name="Sun H."/>
            <person name="Zhang C."/>
            <person name="Fan H."/>
            <person name="Li D."/>
            <person name="Dong L."/>
            <person name="Tao Y."/>
            <person name="Gao C."/>
            <person name="Wu H."/>
            <person name="Li Y."/>
            <person name="Cui Y."/>
            <person name="Guo X."/>
            <person name="Zheng S."/>
            <person name="Wang B."/>
            <person name="Yu K."/>
            <person name="Liang Q."/>
            <person name="Yang W."/>
            <person name="Lou X."/>
            <person name="Chen J."/>
            <person name="Feng M."/>
            <person name="Jian J."/>
            <person name="Zhang X."/>
            <person name="Luo G."/>
            <person name="Jiang Y."/>
            <person name="Liu J."/>
            <person name="Wang Z."/>
            <person name="Sha Y."/>
            <person name="Zhang B."/>
            <person name="Wu H."/>
            <person name="Tang D."/>
            <person name="Shen Q."/>
            <person name="Xue P."/>
            <person name="Zou S."/>
            <person name="Wang X."/>
            <person name="Liu X."/>
            <person name="Wang F."/>
            <person name="Yang Y."/>
            <person name="An X."/>
            <person name="Dong Z."/>
            <person name="Zhang K."/>
            <person name="Zhang X."/>
            <person name="Luo M.C."/>
            <person name="Dvorak J."/>
            <person name="Tong Y."/>
            <person name="Wang J."/>
            <person name="Yang H."/>
            <person name="Li Z."/>
            <person name="Wang D."/>
            <person name="Zhang A."/>
            <person name="Wang J."/>
        </authorList>
    </citation>
    <scope>NUCLEOTIDE SEQUENCE</scope>
    <source>
        <strain evidence="3">cv. G1812</strain>
    </source>
</reference>
<evidence type="ECO:0000256" key="1">
    <source>
        <dbReference type="SAM" id="Phobius"/>
    </source>
</evidence>
<dbReference type="PANTHER" id="PTHR31170">
    <property type="entry name" value="BNAC04G53230D PROTEIN"/>
    <property type="match status" value="1"/>
</dbReference>
<name>A0A8R7PLA3_TRIUA</name>
<reference evidence="2" key="2">
    <citation type="submission" date="2018-03" db="EMBL/GenBank/DDBJ databases">
        <title>The Triticum urartu genome reveals the dynamic nature of wheat genome evolution.</title>
        <authorList>
            <person name="Ling H."/>
            <person name="Ma B."/>
            <person name="Shi X."/>
            <person name="Liu H."/>
            <person name="Dong L."/>
            <person name="Sun H."/>
            <person name="Cao Y."/>
            <person name="Gao Q."/>
            <person name="Zheng S."/>
            <person name="Li Y."/>
            <person name="Yu Y."/>
            <person name="Du H."/>
            <person name="Qi M."/>
            <person name="Li Y."/>
            <person name="Yu H."/>
            <person name="Cui Y."/>
            <person name="Wang N."/>
            <person name="Chen C."/>
            <person name="Wu H."/>
            <person name="Zhao Y."/>
            <person name="Zhang J."/>
            <person name="Li Y."/>
            <person name="Zhou W."/>
            <person name="Zhang B."/>
            <person name="Hu W."/>
            <person name="Eijk M."/>
            <person name="Tang J."/>
            <person name="Witsenboer H."/>
            <person name="Zhao S."/>
            <person name="Li Z."/>
            <person name="Zhang A."/>
            <person name="Wang D."/>
            <person name="Liang C."/>
        </authorList>
    </citation>
    <scope>NUCLEOTIDE SEQUENCE [LARGE SCALE GENOMIC DNA]</scope>
    <source>
        <strain evidence="2">cv. G1812</strain>
    </source>
</reference>
<sequence>MYLRPNPKVDNSHHYQVGPQYIYRFFSFGWRYFRLGHHPEVNEQIQLAQQKEDSLQSGQELNRWRRVAQYLEAGVKFKKREYDNMDPHSLLDIKFSNGSIEIPSLVVDEYSGSLFRNIIAFEQTCPQFGDDFTAYIVFLSQIICMPEDVTLLVEREIIVHQLESDEHVSDLFTMLSKDVVFDFNGMHYLKSLCQAMEEFYQSRLNRWIAWLLMNHFSNPWLALAAVATGVVLVCTIVQTIFTIEAYRKPPGHE</sequence>
<dbReference type="Pfam" id="PF03140">
    <property type="entry name" value="DUF247"/>
    <property type="match status" value="1"/>
</dbReference>
<organism evidence="2 3">
    <name type="scientific">Triticum urartu</name>
    <name type="common">Red wild einkorn</name>
    <name type="synonym">Crithodium urartu</name>
    <dbReference type="NCBI Taxonomy" id="4572"/>
    <lineage>
        <taxon>Eukaryota</taxon>
        <taxon>Viridiplantae</taxon>
        <taxon>Streptophyta</taxon>
        <taxon>Embryophyta</taxon>
        <taxon>Tracheophyta</taxon>
        <taxon>Spermatophyta</taxon>
        <taxon>Magnoliopsida</taxon>
        <taxon>Liliopsida</taxon>
        <taxon>Poales</taxon>
        <taxon>Poaceae</taxon>
        <taxon>BOP clade</taxon>
        <taxon>Pooideae</taxon>
        <taxon>Triticodae</taxon>
        <taxon>Triticeae</taxon>
        <taxon>Triticinae</taxon>
        <taxon>Triticum</taxon>
    </lineage>
</organism>
<dbReference type="EnsemblPlants" id="TuG1812G0200005613.01.T01">
    <property type="protein sequence ID" value="TuG1812G0200005613.01.T01.cds281503"/>
    <property type="gene ID" value="TuG1812G0200005613.01"/>
</dbReference>
<dbReference type="Proteomes" id="UP000015106">
    <property type="component" value="Chromosome 2"/>
</dbReference>
<dbReference type="AlphaFoldDB" id="A0A8R7PLA3"/>